<dbReference type="Pfam" id="PF09719">
    <property type="entry name" value="C_GCAxxG_C_C"/>
    <property type="match status" value="1"/>
</dbReference>
<gene>
    <name evidence="1" type="ordered locus">Desal_1222</name>
</gene>
<dbReference type="HOGENOM" id="CLU_091283_1_1_7"/>
<dbReference type="Proteomes" id="UP000002601">
    <property type="component" value="Chromosome"/>
</dbReference>
<name>C6C1N9_MARSD</name>
<dbReference type="NCBIfam" id="TIGR01909">
    <property type="entry name" value="C_GCAxxG_C_C"/>
    <property type="match status" value="1"/>
</dbReference>
<reference evidence="1 2" key="1">
    <citation type="submission" date="2009-06" db="EMBL/GenBank/DDBJ databases">
        <title>Complete sequence of Desulfovibrio salexigens DSM 2638.</title>
        <authorList>
            <consortium name="US DOE Joint Genome Institute"/>
            <person name="Lucas S."/>
            <person name="Copeland A."/>
            <person name="Lapidus A."/>
            <person name="Glavina del Rio T."/>
            <person name="Tice H."/>
            <person name="Bruce D."/>
            <person name="Goodwin L."/>
            <person name="Pitluck S."/>
            <person name="Munk A.C."/>
            <person name="Brettin T."/>
            <person name="Detter J.C."/>
            <person name="Han C."/>
            <person name="Tapia R."/>
            <person name="Larimer F."/>
            <person name="Land M."/>
            <person name="Hauser L."/>
            <person name="Kyrpides N."/>
            <person name="Anderson I."/>
            <person name="Wall J.D."/>
            <person name="Arkin A.P."/>
            <person name="Dehal P."/>
            <person name="Chivian D."/>
            <person name="Giles B."/>
            <person name="Hazen T.C."/>
        </authorList>
    </citation>
    <scope>NUCLEOTIDE SEQUENCE [LARGE SCALE GENOMIC DNA]</scope>
    <source>
        <strain evidence="2">ATCC 14822 / DSM 2638 / NCIMB 8403 / VKM B-1763</strain>
    </source>
</reference>
<accession>C6C1N9</accession>
<dbReference type="KEGG" id="dsa:Desal_1222"/>
<organism evidence="1 2">
    <name type="scientific">Maridesulfovibrio salexigens (strain ATCC 14822 / DSM 2638 / NCIMB 8403 / VKM B-1763)</name>
    <name type="common">Desulfovibrio salexigens</name>
    <dbReference type="NCBI Taxonomy" id="526222"/>
    <lineage>
        <taxon>Bacteria</taxon>
        <taxon>Pseudomonadati</taxon>
        <taxon>Thermodesulfobacteriota</taxon>
        <taxon>Desulfovibrionia</taxon>
        <taxon>Desulfovibrionales</taxon>
        <taxon>Desulfovibrionaceae</taxon>
        <taxon>Maridesulfovibrio</taxon>
    </lineage>
</organism>
<evidence type="ECO:0000313" key="2">
    <source>
        <dbReference type="Proteomes" id="UP000002601"/>
    </source>
</evidence>
<dbReference type="eggNOG" id="COG1246">
    <property type="taxonomic scope" value="Bacteria"/>
</dbReference>
<dbReference type="STRING" id="526222.Desal_1222"/>
<evidence type="ECO:0000313" key="1">
    <source>
        <dbReference type="EMBL" id="ACS79285.1"/>
    </source>
</evidence>
<keyword evidence="2" id="KW-1185">Reference proteome</keyword>
<dbReference type="EMBL" id="CP001649">
    <property type="protein sequence ID" value="ACS79285.1"/>
    <property type="molecule type" value="Genomic_DNA"/>
</dbReference>
<sequence>MNGEKACHYFTNGYLCAESVLLAIAEATDMENPCIPAVATAFCSGTSRTKGICGALQGATLAVSLTHGRNSPEQSIEDCYSLVQKLTDHFNERNESINCFDITTCDLSTTQGQTYFQENRVKQNKCLPIVEEITDFTINLLHSKA</sequence>
<dbReference type="AlphaFoldDB" id="C6C1N9"/>
<protein>
    <submittedName>
        <fullName evidence="1">C_GCAxxG_C_C family protein</fullName>
    </submittedName>
</protein>
<dbReference type="InterPro" id="IPR010181">
    <property type="entry name" value="CGCAxxGCC_motif"/>
</dbReference>
<dbReference type="RefSeq" id="WP_015851103.1">
    <property type="nucleotide sequence ID" value="NC_012881.1"/>
</dbReference>
<proteinExistence type="predicted"/>